<proteinExistence type="inferred from homology"/>
<dbReference type="GO" id="GO:0005524">
    <property type="term" value="F:ATP binding"/>
    <property type="evidence" value="ECO:0007669"/>
    <property type="project" value="UniProtKB-UniRule"/>
</dbReference>
<evidence type="ECO:0000313" key="13">
    <source>
        <dbReference type="Proteomes" id="UP000462760"/>
    </source>
</evidence>
<keyword evidence="2 8" id="KW-0963">Cytoplasm</keyword>
<evidence type="ECO:0000256" key="8">
    <source>
        <dbReference type="HAMAP-Rule" id="MF_00376"/>
    </source>
</evidence>
<dbReference type="RefSeq" id="WP_154484250.1">
    <property type="nucleotide sequence ID" value="NZ_JAJBNW010000005.1"/>
</dbReference>
<evidence type="ECO:0000256" key="9">
    <source>
        <dbReference type="NCBIfam" id="TIGR00152"/>
    </source>
</evidence>
<keyword evidence="6 8" id="KW-0067">ATP-binding</keyword>
<comment type="similarity">
    <text evidence="1 8">Belongs to the CoaE family.</text>
</comment>
<keyword evidence="7 8" id="KW-0173">Coenzyme A biosynthesis</keyword>
<comment type="function">
    <text evidence="8">Catalyzes the phosphorylation of the 3'-hydroxyl group of dephosphocoenzyme A to form coenzyme A.</text>
</comment>
<dbReference type="InterPro" id="IPR001977">
    <property type="entry name" value="Depp_CoAkinase"/>
</dbReference>
<dbReference type="PANTHER" id="PTHR10695">
    <property type="entry name" value="DEPHOSPHO-COA KINASE-RELATED"/>
    <property type="match status" value="1"/>
</dbReference>
<keyword evidence="10" id="KW-0175">Coiled coil</keyword>
<dbReference type="InterPro" id="IPR027417">
    <property type="entry name" value="P-loop_NTPase"/>
</dbReference>
<sequence length="205" mass="23998">MKQNNCKIIGLTGGIATGKSTVTNFLIEKGYKVIDADKIARKVVEVGYPAYKQIVKEFGVEILNKDLTIDRAKLGSIVFNDEGKRKKLNSIVHPRVFQEISNLILSYCENQRIVFLDVPLLIEELDLFKKYNIDIDEIWLVYTDEEKQIERLIQRDNFTYEEAEKRIRSQLPMKIKKKYADRIIDNNRNIKELKNTVNNIINRFE</sequence>
<dbReference type="OrthoDB" id="9812943at2"/>
<dbReference type="PROSITE" id="PS51219">
    <property type="entry name" value="DPCK"/>
    <property type="match status" value="1"/>
</dbReference>
<evidence type="ECO:0000256" key="4">
    <source>
        <dbReference type="ARBA" id="ARBA00022741"/>
    </source>
</evidence>
<dbReference type="PANTHER" id="PTHR10695:SF46">
    <property type="entry name" value="BIFUNCTIONAL COENZYME A SYNTHASE-RELATED"/>
    <property type="match status" value="1"/>
</dbReference>
<comment type="caution">
    <text evidence="12">The sequence shown here is derived from an EMBL/GenBank/DDBJ whole genome shotgun (WGS) entry which is preliminary data.</text>
</comment>
<keyword evidence="4 8" id="KW-0547">Nucleotide-binding</keyword>
<gene>
    <name evidence="8 11" type="primary">coaE</name>
    <name evidence="12" type="ORF">FYJ27_07480</name>
    <name evidence="11" type="ORF">L0P62_06670</name>
</gene>
<organism evidence="12 13">
    <name type="scientific">Anaerosalibacter bizertensis</name>
    <dbReference type="NCBI Taxonomy" id="932217"/>
    <lineage>
        <taxon>Bacteria</taxon>
        <taxon>Bacillati</taxon>
        <taxon>Bacillota</taxon>
        <taxon>Tissierellia</taxon>
        <taxon>Tissierellales</taxon>
        <taxon>Sporanaerobacteraceae</taxon>
        <taxon>Anaerosalibacter</taxon>
    </lineage>
</organism>
<dbReference type="EMBL" id="JAKNID010000021">
    <property type="protein sequence ID" value="MCG4565127.1"/>
    <property type="molecule type" value="Genomic_DNA"/>
</dbReference>
<dbReference type="NCBIfam" id="TIGR00152">
    <property type="entry name" value="dephospho-CoA kinase"/>
    <property type="match status" value="1"/>
</dbReference>
<evidence type="ECO:0000313" key="11">
    <source>
        <dbReference type="EMBL" id="MCG4565127.1"/>
    </source>
</evidence>
<dbReference type="Proteomes" id="UP001108123">
    <property type="component" value="Unassembled WGS sequence"/>
</dbReference>
<keyword evidence="5 8" id="KW-0418">Kinase</keyword>
<comment type="pathway">
    <text evidence="8">Cofactor biosynthesis; coenzyme A biosynthesis; CoA from (R)-pantothenate: step 5/5.</text>
</comment>
<keyword evidence="14" id="KW-1185">Reference proteome</keyword>
<dbReference type="EC" id="2.7.1.24" evidence="8 9"/>
<evidence type="ECO:0000256" key="7">
    <source>
        <dbReference type="ARBA" id="ARBA00022993"/>
    </source>
</evidence>
<dbReference type="GO" id="GO:0005737">
    <property type="term" value="C:cytoplasm"/>
    <property type="evidence" value="ECO:0007669"/>
    <property type="project" value="UniProtKB-SubCell"/>
</dbReference>
<dbReference type="Pfam" id="PF01121">
    <property type="entry name" value="CoaE"/>
    <property type="match status" value="1"/>
</dbReference>
<protein>
    <recommendedName>
        <fullName evidence="8 9">Dephospho-CoA kinase</fullName>
        <ecNumber evidence="8 9">2.7.1.24</ecNumber>
    </recommendedName>
    <alternativeName>
        <fullName evidence="8">Dephosphocoenzyme A kinase</fullName>
    </alternativeName>
</protein>
<dbReference type="UniPathway" id="UPA00241">
    <property type="reaction ID" value="UER00356"/>
</dbReference>
<dbReference type="Gene3D" id="3.40.50.300">
    <property type="entry name" value="P-loop containing nucleotide triphosphate hydrolases"/>
    <property type="match status" value="1"/>
</dbReference>
<feature type="coiled-coil region" evidence="10">
    <location>
        <begin position="176"/>
        <end position="203"/>
    </location>
</feature>
<reference evidence="11" key="2">
    <citation type="submission" date="2022-01" db="EMBL/GenBank/DDBJ databases">
        <title>Collection of gut derived symbiotic bacterial strains cultured from healthy donors.</title>
        <authorList>
            <person name="Lin H."/>
            <person name="Kohout C."/>
            <person name="Waligurski E."/>
            <person name="Pamer E.G."/>
        </authorList>
    </citation>
    <scope>NUCLEOTIDE SEQUENCE</scope>
    <source>
        <strain evidence="11">MSK.14.39</strain>
    </source>
</reference>
<dbReference type="FunFam" id="3.40.50.300:FF:000991">
    <property type="entry name" value="Dephospho-CoA kinase"/>
    <property type="match status" value="1"/>
</dbReference>
<keyword evidence="3 8" id="KW-0808">Transferase</keyword>
<dbReference type="CDD" id="cd02022">
    <property type="entry name" value="DPCK"/>
    <property type="match status" value="1"/>
</dbReference>
<evidence type="ECO:0000313" key="12">
    <source>
        <dbReference type="EMBL" id="MSS43566.1"/>
    </source>
</evidence>
<name>A0A844FHZ8_9FIRM</name>
<reference evidence="12 13" key="1">
    <citation type="submission" date="2019-08" db="EMBL/GenBank/DDBJ databases">
        <title>In-depth cultivation of the pig gut microbiome towards novel bacterial diversity and tailored functional studies.</title>
        <authorList>
            <person name="Wylensek D."/>
            <person name="Hitch T.C.A."/>
            <person name="Clavel T."/>
        </authorList>
    </citation>
    <scope>NUCLEOTIDE SEQUENCE [LARGE SCALE GENOMIC DNA]</scope>
    <source>
        <strain evidence="12 13">Med78-601-WT-4W-RMD-3</strain>
    </source>
</reference>
<dbReference type="SUPFAM" id="SSF52540">
    <property type="entry name" value="P-loop containing nucleoside triphosphate hydrolases"/>
    <property type="match status" value="1"/>
</dbReference>
<comment type="catalytic activity">
    <reaction evidence="8">
        <text>3'-dephospho-CoA + ATP = ADP + CoA + H(+)</text>
        <dbReference type="Rhea" id="RHEA:18245"/>
        <dbReference type="ChEBI" id="CHEBI:15378"/>
        <dbReference type="ChEBI" id="CHEBI:30616"/>
        <dbReference type="ChEBI" id="CHEBI:57287"/>
        <dbReference type="ChEBI" id="CHEBI:57328"/>
        <dbReference type="ChEBI" id="CHEBI:456216"/>
        <dbReference type="EC" id="2.7.1.24"/>
    </reaction>
</comment>
<dbReference type="AlphaFoldDB" id="A0A844FHZ8"/>
<evidence type="ECO:0000256" key="2">
    <source>
        <dbReference type="ARBA" id="ARBA00022490"/>
    </source>
</evidence>
<evidence type="ECO:0000256" key="1">
    <source>
        <dbReference type="ARBA" id="ARBA00009018"/>
    </source>
</evidence>
<evidence type="ECO:0000313" key="14">
    <source>
        <dbReference type="Proteomes" id="UP001108123"/>
    </source>
</evidence>
<evidence type="ECO:0000256" key="10">
    <source>
        <dbReference type="SAM" id="Coils"/>
    </source>
</evidence>
<evidence type="ECO:0000256" key="3">
    <source>
        <dbReference type="ARBA" id="ARBA00022679"/>
    </source>
</evidence>
<dbReference type="HAMAP" id="MF_00376">
    <property type="entry name" value="Dephospho_CoA_kinase"/>
    <property type="match status" value="1"/>
</dbReference>
<comment type="subcellular location">
    <subcellularLocation>
        <location evidence="8">Cytoplasm</location>
    </subcellularLocation>
</comment>
<dbReference type="Proteomes" id="UP000462760">
    <property type="component" value="Unassembled WGS sequence"/>
</dbReference>
<accession>A0A844FHZ8</accession>
<dbReference type="EMBL" id="VULR01000009">
    <property type="protein sequence ID" value="MSS43566.1"/>
    <property type="molecule type" value="Genomic_DNA"/>
</dbReference>
<evidence type="ECO:0000256" key="6">
    <source>
        <dbReference type="ARBA" id="ARBA00022840"/>
    </source>
</evidence>
<evidence type="ECO:0000256" key="5">
    <source>
        <dbReference type="ARBA" id="ARBA00022777"/>
    </source>
</evidence>
<feature type="binding site" evidence="8">
    <location>
        <begin position="16"/>
        <end position="21"/>
    </location>
    <ligand>
        <name>ATP</name>
        <dbReference type="ChEBI" id="CHEBI:30616"/>
    </ligand>
</feature>
<dbReference type="GO" id="GO:0015937">
    <property type="term" value="P:coenzyme A biosynthetic process"/>
    <property type="evidence" value="ECO:0007669"/>
    <property type="project" value="UniProtKB-UniRule"/>
</dbReference>
<dbReference type="GO" id="GO:0004140">
    <property type="term" value="F:dephospho-CoA kinase activity"/>
    <property type="evidence" value="ECO:0007669"/>
    <property type="project" value="UniProtKB-UniRule"/>
</dbReference>